<accession>A0A6P1CGC8</accession>
<protein>
    <submittedName>
        <fullName evidence="2">Uncharacterized protein</fullName>
    </submittedName>
</protein>
<keyword evidence="2" id="KW-0614">Plasmid</keyword>
<feature type="compositionally biased region" description="Basic and acidic residues" evidence="1">
    <location>
        <begin position="54"/>
        <end position="65"/>
    </location>
</feature>
<geneLocation type="plasmid" evidence="2">
    <name>pA12b</name>
</geneLocation>
<evidence type="ECO:0000256" key="1">
    <source>
        <dbReference type="SAM" id="MobiDB-lite"/>
    </source>
</evidence>
<dbReference type="AlphaFoldDB" id="A0A6P1CGC8"/>
<evidence type="ECO:0000313" key="3">
    <source>
        <dbReference type="Proteomes" id="UP000471190"/>
    </source>
</evidence>
<proteinExistence type="predicted"/>
<comment type="caution">
    <text evidence="2">The sequence shown here is derived from an EMBL/GenBank/DDBJ whole genome shotgun (WGS) entry which is preliminary data.</text>
</comment>
<gene>
    <name evidence="2" type="ORF">GXW80_31100</name>
</gene>
<sequence length="82" mass="9245">MQVKPKSARVRTAHRGLLKEHQPQYRSDVFSAVGLGLNGPKFFPILAAVRFSSRERRSMRPKDEIGTGLGDNETAEMESRDM</sequence>
<dbReference type="Proteomes" id="UP000471190">
    <property type="component" value="Unassembled WGS sequence"/>
</dbReference>
<feature type="region of interest" description="Disordered" evidence="1">
    <location>
        <begin position="54"/>
        <end position="82"/>
    </location>
</feature>
<reference evidence="2 3" key="1">
    <citation type="submission" date="2020-02" db="EMBL/GenBank/DDBJ databases">
        <title>Draft genome sequence of Rhizobium tropici.</title>
        <authorList>
            <person name="Khayi S."/>
            <person name="Jemo M."/>
        </authorList>
    </citation>
    <scope>NUCLEOTIDE SEQUENCE [LARGE SCALE GENOMIC DNA]</scope>
    <source>
        <strain evidence="2 3">A12</strain>
        <plasmid evidence="2">pA12b</plasmid>
    </source>
</reference>
<organism evidence="2 3">
    <name type="scientific">Rhizobium tropici</name>
    <dbReference type="NCBI Taxonomy" id="398"/>
    <lineage>
        <taxon>Bacteria</taxon>
        <taxon>Pseudomonadati</taxon>
        <taxon>Pseudomonadota</taxon>
        <taxon>Alphaproteobacteria</taxon>
        <taxon>Hyphomicrobiales</taxon>
        <taxon>Rhizobiaceae</taxon>
        <taxon>Rhizobium/Agrobacterium group</taxon>
        <taxon>Rhizobium</taxon>
    </lineage>
</organism>
<name>A0A6P1CGC8_RHITR</name>
<evidence type="ECO:0000313" key="2">
    <source>
        <dbReference type="EMBL" id="NEV15386.1"/>
    </source>
</evidence>
<dbReference type="EMBL" id="JAADZA010000093">
    <property type="protein sequence ID" value="NEV15386.1"/>
    <property type="molecule type" value="Genomic_DNA"/>
</dbReference>